<feature type="signal peptide" evidence="2">
    <location>
        <begin position="1"/>
        <end position="16"/>
    </location>
</feature>
<dbReference type="InParanoid" id="B4MPZ1"/>
<dbReference type="eggNOG" id="ENOG502STME">
    <property type="taxonomic scope" value="Eukaryota"/>
</dbReference>
<protein>
    <submittedName>
        <fullName evidence="3">GK21523</fullName>
    </submittedName>
</protein>
<keyword evidence="4" id="KW-1185">Reference proteome</keyword>
<evidence type="ECO:0000313" key="4">
    <source>
        <dbReference type="Proteomes" id="UP000007798"/>
    </source>
</evidence>
<dbReference type="Proteomes" id="UP000007798">
    <property type="component" value="Unassembled WGS sequence"/>
</dbReference>
<feature type="coiled-coil region" evidence="1">
    <location>
        <begin position="415"/>
        <end position="485"/>
    </location>
</feature>
<name>B4MPZ1_DROWI</name>
<proteinExistence type="predicted"/>
<keyword evidence="1" id="KW-0175">Coiled coil</keyword>
<dbReference type="OMA" id="WCEQRYN"/>
<evidence type="ECO:0000256" key="2">
    <source>
        <dbReference type="SAM" id="SignalP"/>
    </source>
</evidence>
<evidence type="ECO:0000256" key="1">
    <source>
        <dbReference type="SAM" id="Coils"/>
    </source>
</evidence>
<dbReference type="KEGG" id="dwi:6640075"/>
<reference evidence="3 4" key="1">
    <citation type="journal article" date="2007" name="Nature">
        <title>Evolution of genes and genomes on the Drosophila phylogeny.</title>
        <authorList>
            <consortium name="Drosophila 12 Genomes Consortium"/>
            <person name="Clark A.G."/>
            <person name="Eisen M.B."/>
            <person name="Smith D.R."/>
            <person name="Bergman C.M."/>
            <person name="Oliver B."/>
            <person name="Markow T.A."/>
            <person name="Kaufman T.C."/>
            <person name="Kellis M."/>
            <person name="Gelbart W."/>
            <person name="Iyer V.N."/>
            <person name="Pollard D.A."/>
            <person name="Sackton T.B."/>
            <person name="Larracuente A.M."/>
            <person name="Singh N.D."/>
            <person name="Abad J.P."/>
            <person name="Abt D.N."/>
            <person name="Adryan B."/>
            <person name="Aguade M."/>
            <person name="Akashi H."/>
            <person name="Anderson W.W."/>
            <person name="Aquadro C.F."/>
            <person name="Ardell D.H."/>
            <person name="Arguello R."/>
            <person name="Artieri C.G."/>
            <person name="Barbash D.A."/>
            <person name="Barker D."/>
            <person name="Barsanti P."/>
            <person name="Batterham P."/>
            <person name="Batzoglou S."/>
            <person name="Begun D."/>
            <person name="Bhutkar A."/>
            <person name="Blanco E."/>
            <person name="Bosak S.A."/>
            <person name="Bradley R.K."/>
            <person name="Brand A.D."/>
            <person name="Brent M.R."/>
            <person name="Brooks A.N."/>
            <person name="Brown R.H."/>
            <person name="Butlin R.K."/>
            <person name="Caggese C."/>
            <person name="Calvi B.R."/>
            <person name="Bernardo de Carvalho A."/>
            <person name="Caspi A."/>
            <person name="Castrezana S."/>
            <person name="Celniker S.E."/>
            <person name="Chang J.L."/>
            <person name="Chapple C."/>
            <person name="Chatterji S."/>
            <person name="Chinwalla A."/>
            <person name="Civetta A."/>
            <person name="Clifton S.W."/>
            <person name="Comeron J.M."/>
            <person name="Costello J.C."/>
            <person name="Coyne J.A."/>
            <person name="Daub J."/>
            <person name="David R.G."/>
            <person name="Delcher A.L."/>
            <person name="Delehaunty K."/>
            <person name="Do C.B."/>
            <person name="Ebling H."/>
            <person name="Edwards K."/>
            <person name="Eickbush T."/>
            <person name="Evans J.D."/>
            <person name="Filipski A."/>
            <person name="Findeiss S."/>
            <person name="Freyhult E."/>
            <person name="Fulton L."/>
            <person name="Fulton R."/>
            <person name="Garcia A.C."/>
            <person name="Gardiner A."/>
            <person name="Garfield D.A."/>
            <person name="Garvin B.E."/>
            <person name="Gibson G."/>
            <person name="Gilbert D."/>
            <person name="Gnerre S."/>
            <person name="Godfrey J."/>
            <person name="Good R."/>
            <person name="Gotea V."/>
            <person name="Gravely B."/>
            <person name="Greenberg A.J."/>
            <person name="Griffiths-Jones S."/>
            <person name="Gross S."/>
            <person name="Guigo R."/>
            <person name="Gustafson E.A."/>
            <person name="Haerty W."/>
            <person name="Hahn M.W."/>
            <person name="Halligan D.L."/>
            <person name="Halpern A.L."/>
            <person name="Halter G.M."/>
            <person name="Han M.V."/>
            <person name="Heger A."/>
            <person name="Hillier L."/>
            <person name="Hinrichs A.S."/>
            <person name="Holmes I."/>
            <person name="Hoskins R.A."/>
            <person name="Hubisz M.J."/>
            <person name="Hultmark D."/>
            <person name="Huntley M.A."/>
            <person name="Jaffe D.B."/>
            <person name="Jagadeeshan S."/>
            <person name="Jeck W.R."/>
            <person name="Johnson J."/>
            <person name="Jones C.D."/>
            <person name="Jordan W.C."/>
            <person name="Karpen G.H."/>
            <person name="Kataoka E."/>
            <person name="Keightley P.D."/>
            <person name="Kheradpour P."/>
            <person name="Kirkness E.F."/>
            <person name="Koerich L.B."/>
            <person name="Kristiansen K."/>
            <person name="Kudrna D."/>
            <person name="Kulathinal R.J."/>
            <person name="Kumar S."/>
            <person name="Kwok R."/>
            <person name="Lander E."/>
            <person name="Langley C.H."/>
            <person name="Lapoint R."/>
            <person name="Lazzaro B.P."/>
            <person name="Lee S.J."/>
            <person name="Levesque L."/>
            <person name="Li R."/>
            <person name="Lin C.F."/>
            <person name="Lin M.F."/>
            <person name="Lindblad-Toh K."/>
            <person name="Llopart A."/>
            <person name="Long M."/>
            <person name="Low L."/>
            <person name="Lozovsky E."/>
            <person name="Lu J."/>
            <person name="Luo M."/>
            <person name="Machado C.A."/>
            <person name="Makalowski W."/>
            <person name="Marzo M."/>
            <person name="Matsuda M."/>
            <person name="Matzkin L."/>
            <person name="McAllister B."/>
            <person name="McBride C.S."/>
            <person name="McKernan B."/>
            <person name="McKernan K."/>
            <person name="Mendez-Lago M."/>
            <person name="Minx P."/>
            <person name="Mollenhauer M.U."/>
            <person name="Montooth K."/>
            <person name="Mount S.M."/>
            <person name="Mu X."/>
            <person name="Myers E."/>
            <person name="Negre B."/>
            <person name="Newfeld S."/>
            <person name="Nielsen R."/>
            <person name="Noor M.A."/>
            <person name="O'Grady P."/>
            <person name="Pachter L."/>
            <person name="Papaceit M."/>
            <person name="Parisi M.J."/>
            <person name="Parisi M."/>
            <person name="Parts L."/>
            <person name="Pedersen J.S."/>
            <person name="Pesole G."/>
            <person name="Phillippy A.M."/>
            <person name="Ponting C.P."/>
            <person name="Pop M."/>
            <person name="Porcelli D."/>
            <person name="Powell J.R."/>
            <person name="Prohaska S."/>
            <person name="Pruitt K."/>
            <person name="Puig M."/>
            <person name="Quesneville H."/>
            <person name="Ram K.R."/>
            <person name="Rand D."/>
            <person name="Rasmussen M.D."/>
            <person name="Reed L.K."/>
            <person name="Reenan R."/>
            <person name="Reily A."/>
            <person name="Remington K.A."/>
            <person name="Rieger T.T."/>
            <person name="Ritchie M.G."/>
            <person name="Robin C."/>
            <person name="Rogers Y.H."/>
            <person name="Rohde C."/>
            <person name="Rozas J."/>
            <person name="Rubenfield M.J."/>
            <person name="Ruiz A."/>
            <person name="Russo S."/>
            <person name="Salzberg S.L."/>
            <person name="Sanchez-Gracia A."/>
            <person name="Saranga D.J."/>
            <person name="Sato H."/>
            <person name="Schaeffer S.W."/>
            <person name="Schatz M.C."/>
            <person name="Schlenke T."/>
            <person name="Schwartz R."/>
            <person name="Segarra C."/>
            <person name="Singh R.S."/>
            <person name="Sirot L."/>
            <person name="Sirota M."/>
            <person name="Sisneros N.B."/>
            <person name="Smith C.D."/>
            <person name="Smith T.F."/>
            <person name="Spieth J."/>
            <person name="Stage D.E."/>
            <person name="Stark A."/>
            <person name="Stephan W."/>
            <person name="Strausberg R.L."/>
            <person name="Strempel S."/>
            <person name="Sturgill D."/>
            <person name="Sutton G."/>
            <person name="Sutton G.G."/>
            <person name="Tao W."/>
            <person name="Teichmann S."/>
            <person name="Tobari Y.N."/>
            <person name="Tomimura Y."/>
            <person name="Tsolas J.M."/>
            <person name="Valente V.L."/>
            <person name="Venter E."/>
            <person name="Venter J.C."/>
            <person name="Vicario S."/>
            <person name="Vieira F.G."/>
            <person name="Vilella A.J."/>
            <person name="Villasante A."/>
            <person name="Walenz B."/>
            <person name="Wang J."/>
            <person name="Wasserman M."/>
            <person name="Watts T."/>
            <person name="Wilson D."/>
            <person name="Wilson R.K."/>
            <person name="Wing R.A."/>
            <person name="Wolfner M.F."/>
            <person name="Wong A."/>
            <person name="Wong G.K."/>
            <person name="Wu C.I."/>
            <person name="Wu G."/>
            <person name="Yamamoto D."/>
            <person name="Yang H.P."/>
            <person name="Yang S.P."/>
            <person name="Yorke J.A."/>
            <person name="Yoshida K."/>
            <person name="Zdobnov E."/>
            <person name="Zhang P."/>
            <person name="Zhang Y."/>
            <person name="Zimin A.V."/>
            <person name="Baldwin J."/>
            <person name="Abdouelleil A."/>
            <person name="Abdulkadir J."/>
            <person name="Abebe A."/>
            <person name="Abera B."/>
            <person name="Abreu J."/>
            <person name="Acer S.C."/>
            <person name="Aftuck L."/>
            <person name="Alexander A."/>
            <person name="An P."/>
            <person name="Anderson E."/>
            <person name="Anderson S."/>
            <person name="Arachi H."/>
            <person name="Azer M."/>
            <person name="Bachantsang P."/>
            <person name="Barry A."/>
            <person name="Bayul T."/>
            <person name="Berlin A."/>
            <person name="Bessette D."/>
            <person name="Bloom T."/>
            <person name="Blye J."/>
            <person name="Boguslavskiy L."/>
            <person name="Bonnet C."/>
            <person name="Boukhgalter B."/>
            <person name="Bourzgui I."/>
            <person name="Brown A."/>
            <person name="Cahill P."/>
            <person name="Channer S."/>
            <person name="Cheshatsang Y."/>
            <person name="Chuda L."/>
            <person name="Citroen M."/>
            <person name="Collymore A."/>
            <person name="Cooke P."/>
            <person name="Costello M."/>
            <person name="D'Aco K."/>
            <person name="Daza R."/>
            <person name="De Haan G."/>
            <person name="DeGray S."/>
            <person name="DeMaso C."/>
            <person name="Dhargay N."/>
            <person name="Dooley K."/>
            <person name="Dooley E."/>
            <person name="Doricent M."/>
            <person name="Dorje P."/>
            <person name="Dorjee K."/>
            <person name="Dupes A."/>
            <person name="Elong R."/>
            <person name="Falk J."/>
            <person name="Farina A."/>
            <person name="Faro S."/>
            <person name="Ferguson D."/>
            <person name="Fisher S."/>
            <person name="Foley C.D."/>
            <person name="Franke A."/>
            <person name="Friedrich D."/>
            <person name="Gadbois L."/>
            <person name="Gearin G."/>
            <person name="Gearin C.R."/>
            <person name="Giannoukos G."/>
            <person name="Goode T."/>
            <person name="Graham J."/>
            <person name="Grandbois E."/>
            <person name="Grewal S."/>
            <person name="Gyaltsen K."/>
            <person name="Hafez N."/>
            <person name="Hagos B."/>
            <person name="Hall J."/>
            <person name="Henson C."/>
            <person name="Hollinger A."/>
            <person name="Honan T."/>
            <person name="Huard M.D."/>
            <person name="Hughes L."/>
            <person name="Hurhula B."/>
            <person name="Husby M.E."/>
            <person name="Kamat A."/>
            <person name="Kanga B."/>
            <person name="Kashin S."/>
            <person name="Khazanovich D."/>
            <person name="Kisner P."/>
            <person name="Lance K."/>
            <person name="Lara M."/>
            <person name="Lee W."/>
            <person name="Lennon N."/>
            <person name="Letendre F."/>
            <person name="LeVine R."/>
            <person name="Lipovsky A."/>
            <person name="Liu X."/>
            <person name="Liu J."/>
            <person name="Liu S."/>
            <person name="Lokyitsang T."/>
            <person name="Lokyitsang Y."/>
            <person name="Lubonja R."/>
            <person name="Lui A."/>
            <person name="MacDonald P."/>
            <person name="Magnisalis V."/>
            <person name="Maru K."/>
            <person name="Matthews C."/>
            <person name="McCusker W."/>
            <person name="McDonough S."/>
            <person name="Mehta T."/>
            <person name="Meldrim J."/>
            <person name="Meneus L."/>
            <person name="Mihai O."/>
            <person name="Mihalev A."/>
            <person name="Mihova T."/>
            <person name="Mittelman R."/>
            <person name="Mlenga V."/>
            <person name="Montmayeur A."/>
            <person name="Mulrain L."/>
            <person name="Navidi A."/>
            <person name="Naylor J."/>
            <person name="Negash T."/>
            <person name="Nguyen T."/>
            <person name="Nguyen N."/>
            <person name="Nicol R."/>
            <person name="Norbu C."/>
            <person name="Norbu N."/>
            <person name="Novod N."/>
            <person name="O'Neill B."/>
            <person name="Osman S."/>
            <person name="Markiewicz E."/>
            <person name="Oyono O.L."/>
            <person name="Patti C."/>
            <person name="Phunkhang P."/>
            <person name="Pierre F."/>
            <person name="Priest M."/>
            <person name="Raghuraman S."/>
            <person name="Rege F."/>
            <person name="Reyes R."/>
            <person name="Rise C."/>
            <person name="Rogov P."/>
            <person name="Ross K."/>
            <person name="Ryan E."/>
            <person name="Settipalli S."/>
            <person name="Shea T."/>
            <person name="Sherpa N."/>
            <person name="Shi L."/>
            <person name="Shih D."/>
            <person name="Sparrow T."/>
            <person name="Spaulding J."/>
            <person name="Stalker J."/>
            <person name="Stange-Thomann N."/>
            <person name="Stavropoulos S."/>
            <person name="Stone C."/>
            <person name="Strader C."/>
            <person name="Tesfaye S."/>
            <person name="Thomson T."/>
            <person name="Thoulutsang Y."/>
            <person name="Thoulutsang D."/>
            <person name="Topham K."/>
            <person name="Topping I."/>
            <person name="Tsamla T."/>
            <person name="Vassiliev H."/>
            <person name="Vo A."/>
            <person name="Wangchuk T."/>
            <person name="Wangdi T."/>
            <person name="Weiand M."/>
            <person name="Wilkinson J."/>
            <person name="Wilson A."/>
            <person name="Yadav S."/>
            <person name="Young G."/>
            <person name="Yu Q."/>
            <person name="Zembek L."/>
            <person name="Zhong D."/>
            <person name="Zimmer A."/>
            <person name="Zwirko Z."/>
            <person name="Jaffe D.B."/>
            <person name="Alvarez P."/>
            <person name="Brockman W."/>
            <person name="Butler J."/>
            <person name="Chin C."/>
            <person name="Gnerre S."/>
            <person name="Grabherr M."/>
            <person name="Kleber M."/>
            <person name="Mauceli E."/>
            <person name="MacCallum I."/>
        </authorList>
    </citation>
    <scope>NUCLEOTIDE SEQUENCE [LARGE SCALE GENOMIC DNA]</scope>
    <source>
        <strain evidence="4">Tucson 14030-0811.24</strain>
    </source>
</reference>
<keyword evidence="2" id="KW-0732">Signal</keyword>
<accession>B4MPZ1</accession>
<dbReference type="AlphaFoldDB" id="B4MPZ1"/>
<evidence type="ECO:0000313" key="3">
    <source>
        <dbReference type="EMBL" id="EDW74180.1"/>
    </source>
</evidence>
<dbReference type="EMBL" id="CH963849">
    <property type="protein sequence ID" value="EDW74180.1"/>
    <property type="molecule type" value="Genomic_DNA"/>
</dbReference>
<dbReference type="PhylomeDB" id="B4MPZ1"/>
<feature type="chain" id="PRO_5002818356" evidence="2">
    <location>
        <begin position="17"/>
        <end position="615"/>
    </location>
</feature>
<sequence length="615" mass="71026">MRLLVISLLALGTVKAMPKYEYLAYAPARGQFPVENGLAQGYVRYLDSTGAERLLAYNYPEPLYGIRRLSYGTEDLVNPFLRTAIIQSSVPSQEKQDVALFRAWCEQRYNAMRLELDRLRSEGKKPSANMLAQFEPLEQIVKMGAFEAVPGLSPEIQRARDEHLRIWNEARLKVLQAEQAQLRLVDKPEYKKLQQQEPLKPTILYGQQEKYQVKTSLPFQQVFEPTPSKIKVLSTISTELKPVEETAEVKRAREEHLKRYNEALLRQPAQPVQPEIPILKTIPGIQQPLVQPQPQLQVKTIIPYTQPLSQPQPLAQPQPVEETPEVKRAREEHLKQYNEAILRKPIEQQQQPFIPIAAPFAPLPTTKSIISPQPVQDTPEVIRAREEHLLLLNQAKLKAEDKAADISDMIRYEERDRENERLRELELRRHEEKEAELERQREAERLREETRLLEQEGIRLELEEKQRLESERLAESKRLIKEQEEQLKLKSLYEDGSSLKIINSQLPLTAPQTTQTQAFTQQQQVQNGFFLRIQSNAEPQPQPQAIIKEQNPFLVGYVQQPLKTEVTSAYTAAPLASSSSELEKATREHFRAHEIALEQLRLANLKNPYNPECQH</sequence>
<gene>
    <name evidence="3" type="primary">Dwil\GK21523</name>
    <name evidence="3" type="ORF">Dwil_GK21523</name>
</gene>
<organism evidence="4">
    <name type="scientific">Drosophila willistoni</name>
    <name type="common">Fruit fly</name>
    <dbReference type="NCBI Taxonomy" id="7260"/>
    <lineage>
        <taxon>Eukaryota</taxon>
        <taxon>Metazoa</taxon>
        <taxon>Ecdysozoa</taxon>
        <taxon>Arthropoda</taxon>
        <taxon>Hexapoda</taxon>
        <taxon>Insecta</taxon>
        <taxon>Pterygota</taxon>
        <taxon>Neoptera</taxon>
        <taxon>Endopterygota</taxon>
        <taxon>Diptera</taxon>
        <taxon>Brachycera</taxon>
        <taxon>Muscomorpha</taxon>
        <taxon>Ephydroidea</taxon>
        <taxon>Drosophilidae</taxon>
        <taxon>Drosophila</taxon>
        <taxon>Sophophora</taxon>
    </lineage>
</organism>
<dbReference type="OrthoDB" id="8052761at2759"/>
<dbReference type="SMR" id="B4MPZ1"/>
<dbReference type="HOGENOM" id="CLU_426589_0_0_1"/>